<keyword evidence="8" id="KW-1185">Reference proteome</keyword>
<comment type="caution">
    <text evidence="7">The sequence shown here is derived from an EMBL/GenBank/DDBJ whole genome shotgun (WGS) entry which is preliminary data.</text>
</comment>
<evidence type="ECO:0000256" key="4">
    <source>
        <dbReference type="ARBA" id="ARBA00023136"/>
    </source>
</evidence>
<keyword evidence="2 5" id="KW-0812">Transmembrane</keyword>
<keyword evidence="3 5" id="KW-1133">Transmembrane helix</keyword>
<dbReference type="AlphaFoldDB" id="A0A9P6SX86"/>
<name>A0A9P6SX86_9FUNG</name>
<feature type="transmembrane region" description="Helical" evidence="5">
    <location>
        <begin position="77"/>
        <end position="96"/>
    </location>
</feature>
<dbReference type="Proteomes" id="UP000703661">
    <property type="component" value="Unassembled WGS sequence"/>
</dbReference>
<dbReference type="PANTHER" id="PTHR31465:SF1">
    <property type="entry name" value="PROTEIN RTA1-RELATED"/>
    <property type="match status" value="1"/>
</dbReference>
<feature type="signal peptide" evidence="6">
    <location>
        <begin position="1"/>
        <end position="25"/>
    </location>
</feature>
<keyword evidence="6" id="KW-0732">Signal</keyword>
<feature type="chain" id="PRO_5040301462" description="RTA1-domain-containing protein" evidence="6">
    <location>
        <begin position="26"/>
        <end position="356"/>
    </location>
</feature>
<dbReference type="Pfam" id="PF04479">
    <property type="entry name" value="RTA1"/>
    <property type="match status" value="2"/>
</dbReference>
<evidence type="ECO:0000256" key="1">
    <source>
        <dbReference type="ARBA" id="ARBA00004141"/>
    </source>
</evidence>
<feature type="transmembrane region" description="Helical" evidence="5">
    <location>
        <begin position="291"/>
        <end position="315"/>
    </location>
</feature>
<evidence type="ECO:0008006" key="9">
    <source>
        <dbReference type="Google" id="ProtNLM"/>
    </source>
</evidence>
<feature type="transmembrane region" description="Helical" evidence="5">
    <location>
        <begin position="108"/>
        <end position="130"/>
    </location>
</feature>
<evidence type="ECO:0000256" key="2">
    <source>
        <dbReference type="ARBA" id="ARBA00022692"/>
    </source>
</evidence>
<dbReference type="InterPro" id="IPR007568">
    <property type="entry name" value="RTA1"/>
</dbReference>
<keyword evidence="4 5" id="KW-0472">Membrane</keyword>
<dbReference type="GO" id="GO:0016020">
    <property type="term" value="C:membrane"/>
    <property type="evidence" value="ECO:0007669"/>
    <property type="project" value="UniProtKB-SubCell"/>
</dbReference>
<evidence type="ECO:0000313" key="8">
    <source>
        <dbReference type="Proteomes" id="UP000703661"/>
    </source>
</evidence>
<comment type="subcellular location">
    <subcellularLocation>
        <location evidence="1">Membrane</location>
        <topology evidence="1">Multi-pass membrane protein</topology>
    </subcellularLocation>
</comment>
<protein>
    <recommendedName>
        <fullName evidence="9">RTA1-domain-containing protein</fullName>
    </recommendedName>
</protein>
<evidence type="ECO:0000256" key="3">
    <source>
        <dbReference type="ARBA" id="ARBA00022989"/>
    </source>
</evidence>
<evidence type="ECO:0000256" key="5">
    <source>
        <dbReference type="SAM" id="Phobius"/>
    </source>
</evidence>
<dbReference type="EMBL" id="JAAAID010001638">
    <property type="protein sequence ID" value="KAG0009264.1"/>
    <property type="molecule type" value="Genomic_DNA"/>
</dbReference>
<reference evidence="7" key="1">
    <citation type="journal article" date="2020" name="Fungal Divers.">
        <title>Resolving the Mortierellaceae phylogeny through synthesis of multi-gene phylogenetics and phylogenomics.</title>
        <authorList>
            <person name="Vandepol N."/>
            <person name="Liber J."/>
            <person name="Desiro A."/>
            <person name="Na H."/>
            <person name="Kennedy M."/>
            <person name="Barry K."/>
            <person name="Grigoriev I.V."/>
            <person name="Miller A.N."/>
            <person name="O'Donnell K."/>
            <person name="Stajich J.E."/>
            <person name="Bonito G."/>
        </authorList>
    </citation>
    <scope>NUCLEOTIDE SEQUENCE</scope>
    <source>
        <strain evidence="7">NRRL 2769</strain>
    </source>
</reference>
<sequence>MTNQYARGAFLILTQALFLWGKVQAQSSSNGTTSMGSKRNSILSYDPSKAGNTIFGVVYLILGITYLYYIFRHKNKWALCLPIGAIASSIGFFMRLTLDPDNFELTKFAAQQLFVVVSPSAFLAFNYMLYGRFITAIDPKFGNDTKSGSKMEKSQFSFIPPLIVGRTFVISDIVTFLIQCGAGGMQAAGNKDASLASLGDKLFLIGVSVQGISYLVFTLLLTVAFIRLIDDRKRNYPNQLQKGWTGLDKQTLMVVSGLYFSSIFIIIRSVYRIIEFKQGYAGYLISHEIYLFILDAAPLVFAIGVWAFVWPTVLLGKIAAKTREGQQITSIDVGSSRMESSTSSKSEWLSLLALME</sequence>
<feature type="transmembrane region" description="Helical" evidence="5">
    <location>
        <begin position="250"/>
        <end position="271"/>
    </location>
</feature>
<accession>A0A9P6SX86</accession>
<organism evidence="7 8">
    <name type="scientific">Entomortierella chlamydospora</name>
    <dbReference type="NCBI Taxonomy" id="101097"/>
    <lineage>
        <taxon>Eukaryota</taxon>
        <taxon>Fungi</taxon>
        <taxon>Fungi incertae sedis</taxon>
        <taxon>Mucoromycota</taxon>
        <taxon>Mortierellomycotina</taxon>
        <taxon>Mortierellomycetes</taxon>
        <taxon>Mortierellales</taxon>
        <taxon>Mortierellaceae</taxon>
        <taxon>Entomortierella</taxon>
    </lineage>
</organism>
<evidence type="ECO:0000256" key="6">
    <source>
        <dbReference type="SAM" id="SignalP"/>
    </source>
</evidence>
<evidence type="ECO:0000313" key="7">
    <source>
        <dbReference type="EMBL" id="KAG0009264.1"/>
    </source>
</evidence>
<proteinExistence type="predicted"/>
<feature type="transmembrane region" description="Helical" evidence="5">
    <location>
        <begin position="49"/>
        <end position="70"/>
    </location>
</feature>
<feature type="transmembrane region" description="Helical" evidence="5">
    <location>
        <begin position="156"/>
        <end position="178"/>
    </location>
</feature>
<feature type="transmembrane region" description="Helical" evidence="5">
    <location>
        <begin position="202"/>
        <end position="229"/>
    </location>
</feature>
<gene>
    <name evidence="7" type="ORF">BGZ80_002569</name>
</gene>
<dbReference type="PANTHER" id="PTHR31465">
    <property type="entry name" value="PROTEIN RTA1-RELATED"/>
    <property type="match status" value="1"/>
</dbReference>